<keyword evidence="1" id="KW-0472">Membrane</keyword>
<reference evidence="2" key="2">
    <citation type="submission" date="2021-04" db="EMBL/GenBank/DDBJ databases">
        <authorList>
            <person name="Gilroy R."/>
        </authorList>
    </citation>
    <scope>NUCLEOTIDE SEQUENCE</scope>
    <source>
        <strain evidence="2">CHK188-16595</strain>
    </source>
</reference>
<dbReference type="EMBL" id="DWXN01000010">
    <property type="protein sequence ID" value="HJB75067.1"/>
    <property type="molecule type" value="Genomic_DNA"/>
</dbReference>
<dbReference type="AlphaFoldDB" id="A0A9D2MI75"/>
<keyword evidence="1" id="KW-0812">Transmembrane</keyword>
<sequence length="48" mass="4791">MENNSKKSEKKNGGLYAGVNLSPKAADLLAAVCAGILALSLGAAILFG</sequence>
<protein>
    <submittedName>
        <fullName evidence="2">Uncharacterized protein</fullName>
    </submittedName>
</protein>
<keyword evidence="1" id="KW-1133">Transmembrane helix</keyword>
<accession>A0A9D2MI75</accession>
<name>A0A9D2MI75_9FIRM</name>
<evidence type="ECO:0000313" key="2">
    <source>
        <dbReference type="EMBL" id="HJB75067.1"/>
    </source>
</evidence>
<proteinExistence type="predicted"/>
<organism evidence="2 3">
    <name type="scientific">Candidatus Eubacterium faecale</name>
    <dbReference type="NCBI Taxonomy" id="2838568"/>
    <lineage>
        <taxon>Bacteria</taxon>
        <taxon>Bacillati</taxon>
        <taxon>Bacillota</taxon>
        <taxon>Clostridia</taxon>
        <taxon>Eubacteriales</taxon>
        <taxon>Eubacteriaceae</taxon>
        <taxon>Eubacterium</taxon>
    </lineage>
</organism>
<gene>
    <name evidence="2" type="ORF">IAA37_05250</name>
</gene>
<evidence type="ECO:0000256" key="1">
    <source>
        <dbReference type="SAM" id="Phobius"/>
    </source>
</evidence>
<evidence type="ECO:0000313" key="3">
    <source>
        <dbReference type="Proteomes" id="UP000823877"/>
    </source>
</evidence>
<dbReference type="Proteomes" id="UP000823877">
    <property type="component" value="Unassembled WGS sequence"/>
</dbReference>
<reference evidence="2" key="1">
    <citation type="journal article" date="2021" name="PeerJ">
        <title>Extensive microbial diversity within the chicken gut microbiome revealed by metagenomics and culture.</title>
        <authorList>
            <person name="Gilroy R."/>
            <person name="Ravi A."/>
            <person name="Getino M."/>
            <person name="Pursley I."/>
            <person name="Horton D.L."/>
            <person name="Alikhan N.F."/>
            <person name="Baker D."/>
            <person name="Gharbi K."/>
            <person name="Hall N."/>
            <person name="Watson M."/>
            <person name="Adriaenssens E.M."/>
            <person name="Foster-Nyarko E."/>
            <person name="Jarju S."/>
            <person name="Secka A."/>
            <person name="Antonio M."/>
            <person name="Oren A."/>
            <person name="Chaudhuri R.R."/>
            <person name="La Ragione R."/>
            <person name="Hildebrand F."/>
            <person name="Pallen M.J."/>
        </authorList>
    </citation>
    <scope>NUCLEOTIDE SEQUENCE</scope>
    <source>
        <strain evidence="2">CHK188-16595</strain>
    </source>
</reference>
<comment type="caution">
    <text evidence="2">The sequence shown here is derived from an EMBL/GenBank/DDBJ whole genome shotgun (WGS) entry which is preliminary data.</text>
</comment>
<feature type="transmembrane region" description="Helical" evidence="1">
    <location>
        <begin position="28"/>
        <end position="47"/>
    </location>
</feature>